<dbReference type="Proteomes" id="UP001163321">
    <property type="component" value="Chromosome 7"/>
</dbReference>
<organism evidence="1 2">
    <name type="scientific">Peronosclerospora sorghi</name>
    <dbReference type="NCBI Taxonomy" id="230839"/>
    <lineage>
        <taxon>Eukaryota</taxon>
        <taxon>Sar</taxon>
        <taxon>Stramenopiles</taxon>
        <taxon>Oomycota</taxon>
        <taxon>Peronosporomycetes</taxon>
        <taxon>Peronosporales</taxon>
        <taxon>Peronosporaceae</taxon>
        <taxon>Peronosclerospora</taxon>
    </lineage>
</organism>
<dbReference type="EMBL" id="CM047586">
    <property type="protein sequence ID" value="KAI9909699.1"/>
    <property type="molecule type" value="Genomic_DNA"/>
</dbReference>
<evidence type="ECO:0000313" key="1">
    <source>
        <dbReference type="EMBL" id="KAI9909699.1"/>
    </source>
</evidence>
<proteinExistence type="predicted"/>
<protein>
    <submittedName>
        <fullName evidence="1">Uncharacterized protein</fullName>
    </submittedName>
</protein>
<evidence type="ECO:0000313" key="2">
    <source>
        <dbReference type="Proteomes" id="UP001163321"/>
    </source>
</evidence>
<reference evidence="1 2" key="1">
    <citation type="journal article" date="2022" name="bioRxiv">
        <title>The genome of the oomycete Peronosclerospora sorghi, a cosmopolitan pathogen of maize and sorghum, is inflated with dispersed pseudogenes.</title>
        <authorList>
            <person name="Fletcher K."/>
            <person name="Martin F."/>
            <person name="Isakeit T."/>
            <person name="Cavanaugh K."/>
            <person name="Magill C."/>
            <person name="Michelmore R."/>
        </authorList>
    </citation>
    <scope>NUCLEOTIDE SEQUENCE [LARGE SCALE GENOMIC DNA]</scope>
    <source>
        <strain evidence="1">P6</strain>
    </source>
</reference>
<gene>
    <name evidence="1" type="ORF">PsorP6_014648</name>
</gene>
<sequence length="60" mass="6783">MGAFLSGLATMFPNNATVEADFSLIGYEKDEYRNSLTEFSLEGILHAKPFDTLRALRRKQ</sequence>
<keyword evidence="2" id="KW-1185">Reference proteome</keyword>
<name>A0ACC0VT77_9STRA</name>
<accession>A0ACC0VT77</accession>
<comment type="caution">
    <text evidence="1">The sequence shown here is derived from an EMBL/GenBank/DDBJ whole genome shotgun (WGS) entry which is preliminary data.</text>
</comment>